<sequence>MMTLQPNAMWKKVLLLNVIGLPEDQATVADPGKSQSKTQVKHSKAQRDEHHTATELIQSVFSLYGIDKPLVFLDRPLVSQQEVKLLLTEICLVNFQQQLTVLNLEADSTAPALSPSISQADLNVKVAGHCRKRQHLIDTVLGGSVDSVAAWSQVKIFKIPTDYRHCFEIGLDGWELFHKEAVKKQCKKSSCTSNECATPVKHTLSEASLEVCLSDDDKHVSKKRRVLNELDIEDIEEIEAPPASEDVSDVTNSVDTDEEDEIEVVSMTKSM</sequence>
<feature type="region of interest" description="Disordered" evidence="1">
    <location>
        <begin position="237"/>
        <end position="271"/>
    </location>
</feature>
<dbReference type="Proteomes" id="UP000017559">
    <property type="component" value="Unassembled WGS sequence"/>
</dbReference>
<organism evidence="2 3">
    <name type="scientific">Moniliophthora roreri (strain MCA 2997)</name>
    <name type="common">Cocoa frosty pod rot fungus</name>
    <name type="synonym">Crinipellis roreri</name>
    <dbReference type="NCBI Taxonomy" id="1381753"/>
    <lineage>
        <taxon>Eukaryota</taxon>
        <taxon>Fungi</taxon>
        <taxon>Dikarya</taxon>
        <taxon>Basidiomycota</taxon>
        <taxon>Agaricomycotina</taxon>
        <taxon>Agaricomycetes</taxon>
        <taxon>Agaricomycetidae</taxon>
        <taxon>Agaricales</taxon>
        <taxon>Marasmiineae</taxon>
        <taxon>Marasmiaceae</taxon>
        <taxon>Moniliophthora</taxon>
    </lineage>
</organism>
<dbReference type="EMBL" id="AWSO01000186">
    <property type="protein sequence ID" value="ESK93532.1"/>
    <property type="molecule type" value="Genomic_DNA"/>
</dbReference>
<proteinExistence type="predicted"/>
<dbReference type="AlphaFoldDB" id="V2XIH7"/>
<comment type="caution">
    <text evidence="2">The sequence shown here is derived from an EMBL/GenBank/DDBJ whole genome shotgun (WGS) entry which is preliminary data.</text>
</comment>
<protein>
    <submittedName>
        <fullName evidence="2">Uncharacterized protein</fullName>
    </submittedName>
</protein>
<dbReference type="KEGG" id="mrr:Moror_1639"/>
<gene>
    <name evidence="2" type="ORF">Moror_1639</name>
</gene>
<keyword evidence="3" id="KW-1185">Reference proteome</keyword>
<feature type="region of interest" description="Disordered" evidence="1">
    <location>
        <begin position="27"/>
        <end position="49"/>
    </location>
</feature>
<accession>V2XIH7</accession>
<feature type="compositionally biased region" description="Low complexity" evidence="1">
    <location>
        <begin position="240"/>
        <end position="254"/>
    </location>
</feature>
<evidence type="ECO:0000313" key="2">
    <source>
        <dbReference type="EMBL" id="ESK93532.1"/>
    </source>
</evidence>
<evidence type="ECO:0000313" key="3">
    <source>
        <dbReference type="Proteomes" id="UP000017559"/>
    </source>
</evidence>
<dbReference type="HOGENOM" id="CLU_1027073_0_0_1"/>
<evidence type="ECO:0000256" key="1">
    <source>
        <dbReference type="SAM" id="MobiDB-lite"/>
    </source>
</evidence>
<reference evidence="2 3" key="1">
    <citation type="journal article" date="2014" name="BMC Genomics">
        <title>Genome and secretome analysis of the hemibiotrophic fungal pathogen, Moniliophthora roreri, which causes frosty pod rot disease of cacao: mechanisms of the biotrophic and necrotrophic phases.</title>
        <authorList>
            <person name="Meinhardt L.W."/>
            <person name="Costa G.G.L."/>
            <person name="Thomazella D.P.T."/>
            <person name="Teixeira P.J.P.L."/>
            <person name="Carazzolle M.F."/>
            <person name="Schuster S.C."/>
            <person name="Carlson J.E."/>
            <person name="Guiltinan M.J."/>
            <person name="Mieczkowski P."/>
            <person name="Farmer A."/>
            <person name="Ramaraj T."/>
            <person name="Crozier J."/>
            <person name="Davis R.E."/>
            <person name="Shao J."/>
            <person name="Melnick R.L."/>
            <person name="Pereira G.A.G."/>
            <person name="Bailey B.A."/>
        </authorList>
    </citation>
    <scope>NUCLEOTIDE SEQUENCE [LARGE SCALE GENOMIC DNA]</scope>
    <source>
        <strain evidence="2 3">MCA 2997</strain>
    </source>
</reference>
<name>V2XIH7_MONRO</name>